<dbReference type="AlphaFoldDB" id="A0A2W7R5P4"/>
<protein>
    <recommendedName>
        <fullName evidence="3">CBS domain-containing protein</fullName>
    </recommendedName>
</protein>
<proteinExistence type="predicted"/>
<gene>
    <name evidence="1" type="ORF">LX76_04736</name>
</gene>
<evidence type="ECO:0008006" key="3">
    <source>
        <dbReference type="Google" id="ProtNLM"/>
    </source>
</evidence>
<dbReference type="Proteomes" id="UP000249538">
    <property type="component" value="Unassembled WGS sequence"/>
</dbReference>
<comment type="caution">
    <text evidence="1">The sequence shown here is derived from an EMBL/GenBank/DDBJ whole genome shotgun (WGS) entry which is preliminary data.</text>
</comment>
<evidence type="ECO:0000313" key="2">
    <source>
        <dbReference type="Proteomes" id="UP000249538"/>
    </source>
</evidence>
<evidence type="ECO:0000313" key="1">
    <source>
        <dbReference type="EMBL" id="PZX45975.1"/>
    </source>
</evidence>
<dbReference type="Gene3D" id="3.90.1280.20">
    <property type="match status" value="1"/>
</dbReference>
<accession>A0A2W7R5P4</accession>
<dbReference type="EMBL" id="QKZS01000068">
    <property type="protein sequence ID" value="PZX45975.1"/>
    <property type="molecule type" value="Genomic_DNA"/>
</dbReference>
<sequence length="41" mass="4273">QLAVVMHNDALCGIITLADILKRVLPAGLEVQKMAAASKVA</sequence>
<reference evidence="1 2" key="1">
    <citation type="submission" date="2018-06" db="EMBL/GenBank/DDBJ databases">
        <title>Genomic Encyclopedia of Archaeal and Bacterial Type Strains, Phase II (KMG-II): from individual species to whole genera.</title>
        <authorList>
            <person name="Goeker M."/>
        </authorList>
    </citation>
    <scope>NUCLEOTIDE SEQUENCE [LARGE SCALE GENOMIC DNA]</scope>
    <source>
        <strain evidence="1 2">DSM 18774</strain>
    </source>
</reference>
<name>A0A2W7R5P4_9RHOB</name>
<feature type="non-terminal residue" evidence="1">
    <location>
        <position position="1"/>
    </location>
</feature>
<organism evidence="1 2">
    <name type="scientific">Cereibacter changlensis</name>
    <dbReference type="NCBI Taxonomy" id="402884"/>
    <lineage>
        <taxon>Bacteria</taxon>
        <taxon>Pseudomonadati</taxon>
        <taxon>Pseudomonadota</taxon>
        <taxon>Alphaproteobacteria</taxon>
        <taxon>Rhodobacterales</taxon>
        <taxon>Paracoccaceae</taxon>
        <taxon>Cereibacter</taxon>
    </lineage>
</organism>